<dbReference type="PANTHER" id="PTHR32322">
    <property type="entry name" value="INNER MEMBRANE TRANSPORTER"/>
    <property type="match status" value="1"/>
</dbReference>
<feature type="transmembrane region" description="Helical" evidence="6">
    <location>
        <begin position="159"/>
        <end position="178"/>
    </location>
</feature>
<dbReference type="Pfam" id="PF00892">
    <property type="entry name" value="EamA"/>
    <property type="match status" value="2"/>
</dbReference>
<evidence type="ECO:0000256" key="6">
    <source>
        <dbReference type="SAM" id="Phobius"/>
    </source>
</evidence>
<feature type="transmembrane region" description="Helical" evidence="6">
    <location>
        <begin position="282"/>
        <end position="303"/>
    </location>
</feature>
<organism evidence="8 9">
    <name type="scientific">Chitinophaga oryziterrae</name>
    <dbReference type="NCBI Taxonomy" id="1031224"/>
    <lineage>
        <taxon>Bacteria</taxon>
        <taxon>Pseudomonadati</taxon>
        <taxon>Bacteroidota</taxon>
        <taxon>Chitinophagia</taxon>
        <taxon>Chitinophagales</taxon>
        <taxon>Chitinophagaceae</taxon>
        <taxon>Chitinophaga</taxon>
    </lineage>
</organism>
<dbReference type="AlphaFoldDB" id="A0A6N8J9S2"/>
<feature type="transmembrane region" description="Helical" evidence="6">
    <location>
        <begin position="256"/>
        <end position="276"/>
    </location>
</feature>
<feature type="domain" description="EamA" evidence="7">
    <location>
        <begin position="15"/>
        <end position="146"/>
    </location>
</feature>
<evidence type="ECO:0000313" key="8">
    <source>
        <dbReference type="EMBL" id="MVT41873.1"/>
    </source>
</evidence>
<keyword evidence="5 6" id="KW-0472">Membrane</keyword>
<dbReference type="InterPro" id="IPR037185">
    <property type="entry name" value="EmrE-like"/>
</dbReference>
<comment type="caution">
    <text evidence="8">The sequence shown here is derived from an EMBL/GenBank/DDBJ whole genome shotgun (WGS) entry which is preliminary data.</text>
</comment>
<evidence type="ECO:0000256" key="4">
    <source>
        <dbReference type="ARBA" id="ARBA00022989"/>
    </source>
</evidence>
<evidence type="ECO:0000313" key="9">
    <source>
        <dbReference type="Proteomes" id="UP000468388"/>
    </source>
</evidence>
<keyword evidence="4 6" id="KW-1133">Transmembrane helix</keyword>
<proteinExistence type="inferred from homology"/>
<dbReference type="InterPro" id="IPR000620">
    <property type="entry name" value="EamA_dom"/>
</dbReference>
<feature type="transmembrane region" description="Helical" evidence="6">
    <location>
        <begin position="230"/>
        <end position="249"/>
    </location>
</feature>
<dbReference type="EMBL" id="WRXO01000003">
    <property type="protein sequence ID" value="MVT41873.1"/>
    <property type="molecule type" value="Genomic_DNA"/>
</dbReference>
<evidence type="ECO:0000256" key="2">
    <source>
        <dbReference type="ARBA" id="ARBA00007362"/>
    </source>
</evidence>
<dbReference type="InterPro" id="IPR050638">
    <property type="entry name" value="AA-Vitamin_Transporters"/>
</dbReference>
<sequence length="309" mass="33674">MASSSTRPAPAWLVLLAFLAIYIVWGTTYLAIVYGLKGFPPFLLSALRYLIAGTLLAGWCRIRGQKIPPVAVIRICVISGLLMLIGGSGLVTWSEQYVGSGQAAIIIASEPFWFLLIDKKRWHMYFTNLYIIAGLLIGFTGIILFFGFSKPEVAAEMQWIGYAVIILSAILWVVGSLYAESRLDGSTSNIVTVCIQLIAGGVGSLLISGIKGELSTFSFPAVPLQAWGGLLYLVIMGSLVAYMAFTWLITVRPPALVSTHTYINPLVAVLMGWAFVNERFSGMQLLAMFIILAGVLLTNFPAYKAFLKK</sequence>
<feature type="domain" description="EamA" evidence="7">
    <location>
        <begin position="160"/>
        <end position="299"/>
    </location>
</feature>
<dbReference type="RefSeq" id="WP_157300493.1">
    <property type="nucleotide sequence ID" value="NZ_BAAAZB010000006.1"/>
</dbReference>
<protein>
    <submittedName>
        <fullName evidence="8">EamA family transporter</fullName>
    </submittedName>
</protein>
<feature type="transmembrane region" description="Helical" evidence="6">
    <location>
        <begin position="71"/>
        <end position="91"/>
    </location>
</feature>
<name>A0A6N8J9S2_9BACT</name>
<dbReference type="PANTHER" id="PTHR32322:SF2">
    <property type="entry name" value="EAMA DOMAIN-CONTAINING PROTEIN"/>
    <property type="match status" value="1"/>
</dbReference>
<comment type="subcellular location">
    <subcellularLocation>
        <location evidence="1">Membrane</location>
        <topology evidence="1">Multi-pass membrane protein</topology>
    </subcellularLocation>
</comment>
<accession>A0A6N8J9S2</accession>
<evidence type="ECO:0000256" key="3">
    <source>
        <dbReference type="ARBA" id="ARBA00022692"/>
    </source>
</evidence>
<feature type="transmembrane region" description="Helical" evidence="6">
    <location>
        <begin position="42"/>
        <end position="59"/>
    </location>
</feature>
<dbReference type="GO" id="GO:0016020">
    <property type="term" value="C:membrane"/>
    <property type="evidence" value="ECO:0007669"/>
    <property type="project" value="UniProtKB-SubCell"/>
</dbReference>
<keyword evidence="9" id="KW-1185">Reference proteome</keyword>
<dbReference type="OrthoDB" id="9812547at2"/>
<evidence type="ECO:0000256" key="5">
    <source>
        <dbReference type="ARBA" id="ARBA00023136"/>
    </source>
</evidence>
<dbReference type="SUPFAM" id="SSF103481">
    <property type="entry name" value="Multidrug resistance efflux transporter EmrE"/>
    <property type="match status" value="2"/>
</dbReference>
<feature type="transmembrane region" description="Helical" evidence="6">
    <location>
        <begin position="97"/>
        <end position="117"/>
    </location>
</feature>
<reference evidence="8 9" key="1">
    <citation type="submission" date="2019-12" db="EMBL/GenBank/DDBJ databases">
        <title>The draft genomic sequence of strain Chitinophaga oryziterrae JCM 16595.</title>
        <authorList>
            <person name="Zhang X."/>
        </authorList>
    </citation>
    <scope>NUCLEOTIDE SEQUENCE [LARGE SCALE GENOMIC DNA]</scope>
    <source>
        <strain evidence="8 9">JCM 16595</strain>
    </source>
</reference>
<feature type="transmembrane region" description="Helical" evidence="6">
    <location>
        <begin position="12"/>
        <end position="36"/>
    </location>
</feature>
<comment type="similarity">
    <text evidence="2">Belongs to the EamA transporter family.</text>
</comment>
<feature type="transmembrane region" description="Helical" evidence="6">
    <location>
        <begin position="190"/>
        <end position="210"/>
    </location>
</feature>
<keyword evidence="3 6" id="KW-0812">Transmembrane</keyword>
<dbReference type="Proteomes" id="UP000468388">
    <property type="component" value="Unassembled WGS sequence"/>
</dbReference>
<evidence type="ECO:0000259" key="7">
    <source>
        <dbReference type="Pfam" id="PF00892"/>
    </source>
</evidence>
<gene>
    <name evidence="8" type="ORF">GO495_14885</name>
</gene>
<feature type="transmembrane region" description="Helical" evidence="6">
    <location>
        <begin position="129"/>
        <end position="147"/>
    </location>
</feature>
<evidence type="ECO:0000256" key="1">
    <source>
        <dbReference type="ARBA" id="ARBA00004141"/>
    </source>
</evidence>